<evidence type="ECO:0000259" key="4">
    <source>
        <dbReference type="SMART" id="SM00062"/>
    </source>
</evidence>
<organism evidence="5 6">
    <name type="scientific">Zunongwangia endophytica</name>
    <dbReference type="NCBI Taxonomy" id="1808945"/>
    <lineage>
        <taxon>Bacteria</taxon>
        <taxon>Pseudomonadati</taxon>
        <taxon>Bacteroidota</taxon>
        <taxon>Flavobacteriia</taxon>
        <taxon>Flavobacteriales</taxon>
        <taxon>Flavobacteriaceae</taxon>
        <taxon>Zunongwangia</taxon>
    </lineage>
</organism>
<proteinExistence type="predicted"/>
<accession>A0ABV8H194</accession>
<evidence type="ECO:0000256" key="3">
    <source>
        <dbReference type="ARBA" id="ARBA00023237"/>
    </source>
</evidence>
<evidence type="ECO:0000313" key="6">
    <source>
        <dbReference type="Proteomes" id="UP001595793"/>
    </source>
</evidence>
<comment type="subcellular location">
    <subcellularLocation>
        <location evidence="1">Cell outer membrane</location>
        <topology evidence="1">Peripheral membrane protein</topology>
    </subcellularLocation>
</comment>
<keyword evidence="2" id="KW-0732">Signal</keyword>
<dbReference type="CDD" id="cd13403">
    <property type="entry name" value="MLTF-like"/>
    <property type="match status" value="1"/>
</dbReference>
<evidence type="ECO:0000313" key="5">
    <source>
        <dbReference type="EMBL" id="MFC4025897.1"/>
    </source>
</evidence>
<protein>
    <submittedName>
        <fullName evidence="5">Transporter substrate-binding domain-containing protein</fullName>
    </submittedName>
</protein>
<dbReference type="EMBL" id="JBHSAS010000002">
    <property type="protein sequence ID" value="MFC4025897.1"/>
    <property type="molecule type" value="Genomic_DNA"/>
</dbReference>
<dbReference type="SMART" id="SM00062">
    <property type="entry name" value="PBPb"/>
    <property type="match status" value="1"/>
</dbReference>
<dbReference type="CDD" id="cd01009">
    <property type="entry name" value="PBP2_YfhD_N"/>
    <property type="match status" value="1"/>
</dbReference>
<dbReference type="SUPFAM" id="SSF53955">
    <property type="entry name" value="Lysozyme-like"/>
    <property type="match status" value="1"/>
</dbReference>
<sequence>MIRLLRHYFKHHNIFKFSLCIFLLGTLINCSESRNTNIEELPELALNQYSKSLSEIKQDGKLTVITIYNSTSYFLYRGKPMGFEYELVKKLADHLGLELDIKVADDIDHLFDMLNAGEGDLIAFGLSITEDRNKLVNFTEYHYLTHQVLVQRRPDNWRKLPMYKIKKKTINDPIEMIGKTVHVRKNSSYFERLENLEDEIGGQIDIQLVPGNKTTEDIIKMVVKGEIDYTIADYNIAAINQTYNPILDIDTEISFSQRIAWAVRKNSPELLAEINSWLKNIKKKDFYYVVYNKYFKNKKSYRRRIKSQFYSKNEGKISQYDEIVKTHVEKLGWDWRLLSSQIFQESRFKPNENSWAGAGGLMQIMPATAQDLGISDVTNPSENIRGGTKYLKQLRKKFTKVEDSIQKIKFTLAAYNCGLGHVRDAQRLAKVFDEDPYVWDDNVEDYMLKLSSREFFSRPEVKYGFVRGREPFLYVKEIFLRYDHYKKLIPFETPQTEAKVASN</sequence>
<keyword evidence="6" id="KW-1185">Reference proteome</keyword>
<dbReference type="RefSeq" id="WP_290232901.1">
    <property type="nucleotide sequence ID" value="NZ_JAUFPZ010000002.1"/>
</dbReference>
<feature type="domain" description="Solute-binding protein family 3/N-terminal" evidence="4">
    <location>
        <begin position="61"/>
        <end position="298"/>
    </location>
</feature>
<comment type="caution">
    <text evidence="5">The sequence shown here is derived from an EMBL/GenBank/DDBJ whole genome shotgun (WGS) entry which is preliminary data.</text>
</comment>
<dbReference type="Proteomes" id="UP001595793">
    <property type="component" value="Unassembled WGS sequence"/>
</dbReference>
<evidence type="ECO:0000256" key="2">
    <source>
        <dbReference type="ARBA" id="ARBA00022729"/>
    </source>
</evidence>
<evidence type="ECO:0000256" key="1">
    <source>
        <dbReference type="ARBA" id="ARBA00004339"/>
    </source>
</evidence>
<name>A0ABV8H194_9FLAO</name>
<dbReference type="InterPro" id="IPR008258">
    <property type="entry name" value="Transglycosylase_SLT_dom_1"/>
</dbReference>
<reference evidence="6" key="1">
    <citation type="journal article" date="2019" name="Int. J. Syst. Evol. Microbiol.">
        <title>The Global Catalogue of Microorganisms (GCM) 10K type strain sequencing project: providing services to taxonomists for standard genome sequencing and annotation.</title>
        <authorList>
            <consortium name="The Broad Institute Genomics Platform"/>
            <consortium name="The Broad Institute Genome Sequencing Center for Infectious Disease"/>
            <person name="Wu L."/>
            <person name="Ma J."/>
        </authorList>
    </citation>
    <scope>NUCLEOTIDE SEQUENCE [LARGE SCALE GENOMIC DNA]</scope>
    <source>
        <strain evidence="6">CECT 9128</strain>
    </source>
</reference>
<keyword evidence="3" id="KW-0472">Membrane</keyword>
<dbReference type="SUPFAM" id="SSF53850">
    <property type="entry name" value="Periplasmic binding protein-like II"/>
    <property type="match status" value="1"/>
</dbReference>
<dbReference type="InterPro" id="IPR001638">
    <property type="entry name" value="Solute-binding_3/MltF_N"/>
</dbReference>
<dbReference type="Pfam" id="PF01464">
    <property type="entry name" value="SLT"/>
    <property type="match status" value="1"/>
</dbReference>
<dbReference type="Gene3D" id="3.40.190.10">
    <property type="entry name" value="Periplasmic binding protein-like II"/>
    <property type="match status" value="2"/>
</dbReference>
<dbReference type="InterPro" id="IPR023346">
    <property type="entry name" value="Lysozyme-like_dom_sf"/>
</dbReference>
<dbReference type="Gene3D" id="1.10.530.10">
    <property type="match status" value="1"/>
</dbReference>
<dbReference type="Pfam" id="PF00497">
    <property type="entry name" value="SBP_bac_3"/>
    <property type="match status" value="1"/>
</dbReference>
<keyword evidence="3" id="KW-0998">Cell outer membrane</keyword>
<dbReference type="PANTHER" id="PTHR35936:SF32">
    <property type="entry name" value="MEMBRANE-BOUND LYTIC MUREIN TRANSGLYCOSYLASE F"/>
    <property type="match status" value="1"/>
</dbReference>
<dbReference type="PANTHER" id="PTHR35936">
    <property type="entry name" value="MEMBRANE-BOUND LYTIC MUREIN TRANSGLYCOSYLASE F"/>
    <property type="match status" value="1"/>
</dbReference>
<gene>
    <name evidence="5" type="ORF">ACFOS1_00625</name>
</gene>